<evidence type="ECO:0000259" key="5">
    <source>
        <dbReference type="Pfam" id="PF00394"/>
    </source>
</evidence>
<evidence type="ECO:0000256" key="4">
    <source>
        <dbReference type="SAM" id="SignalP"/>
    </source>
</evidence>
<evidence type="ECO:0000313" key="8">
    <source>
        <dbReference type="EMBL" id="NKY24376.1"/>
    </source>
</evidence>
<feature type="domain" description="Plastocyanin-like" evidence="5">
    <location>
        <begin position="208"/>
        <end position="284"/>
    </location>
</feature>
<protein>
    <submittedName>
        <fullName evidence="8">Multicopper oxidase family protein</fullName>
    </submittedName>
</protein>
<sequence length="464" mass="50371">MIRRRPVVVATTAVVLAAGGAAFAVSRALAPAADTAVQESIDLPAVDRYDITGATTQGVVDLDITTAEMTLGGRSVERYLYADAASEVVHGAGVPIVVDVGQRLQIDVTNSTDTATNIHWHGMSVPADQDGPGILIDPGREHRYEFTAARPGTYWYHSHERPVRDQVDRGMYAPFIVREPADARYDLDQVLVLDDWVVDRTTGHMEVVGDVDTVNGRTGQDIEPISITGGQIAKLRLVNASTAKTQDLTFPLDVRVTHTDGAPLVEPYNTRRLSIAPGERYDVEVAPVGHLGSGLSITNERDNGMTIPVHYTASDAPAAVSPFIPPAPSDLDPDLLSREPDIEMVLADAMTMSAGMGMAWTINGDVFPDAETFDVQVGRTYLVRFRNAGQHRMDHPMHVHGAHFRVLSTDGQALEREVWKDTVAVPPDSYVDVAVTFEQPGTWMVHCHILDHEDAGMMTSITAT</sequence>
<evidence type="ECO:0000259" key="6">
    <source>
        <dbReference type="Pfam" id="PF07731"/>
    </source>
</evidence>
<dbReference type="Proteomes" id="UP000581206">
    <property type="component" value="Unassembled WGS sequence"/>
</dbReference>
<evidence type="ECO:0000256" key="1">
    <source>
        <dbReference type="ARBA" id="ARBA00022723"/>
    </source>
</evidence>
<dbReference type="EMBL" id="JAAXOX010000014">
    <property type="protein sequence ID" value="NKY24376.1"/>
    <property type="molecule type" value="Genomic_DNA"/>
</dbReference>
<dbReference type="InterPro" id="IPR011706">
    <property type="entry name" value="Cu-oxidase_C"/>
</dbReference>
<dbReference type="InterPro" id="IPR002355">
    <property type="entry name" value="Cu_oxidase_Cu_BS"/>
</dbReference>
<dbReference type="InterPro" id="IPR008972">
    <property type="entry name" value="Cupredoxin"/>
</dbReference>
<feature type="domain" description="Plastocyanin-like" evidence="6">
    <location>
        <begin position="347"/>
        <end position="461"/>
    </location>
</feature>
<feature type="domain" description="Plastocyanin-like" evidence="7">
    <location>
        <begin position="94"/>
        <end position="181"/>
    </location>
</feature>
<keyword evidence="1" id="KW-0479">Metal-binding</keyword>
<comment type="caution">
    <text evidence="8">The sequence shown here is derived from an EMBL/GenBank/DDBJ whole genome shotgun (WGS) entry which is preliminary data.</text>
</comment>
<evidence type="ECO:0000256" key="3">
    <source>
        <dbReference type="ARBA" id="ARBA00023008"/>
    </source>
</evidence>
<dbReference type="GO" id="GO:0005507">
    <property type="term" value="F:copper ion binding"/>
    <property type="evidence" value="ECO:0007669"/>
    <property type="project" value="InterPro"/>
</dbReference>
<dbReference type="RefSeq" id="WP_168631495.1">
    <property type="nucleotide sequence ID" value="NZ_BONL01000019.1"/>
</dbReference>
<dbReference type="PANTHER" id="PTHR11709">
    <property type="entry name" value="MULTI-COPPER OXIDASE"/>
    <property type="match status" value="1"/>
</dbReference>
<name>A0A7X6KY68_9CELL</name>
<keyword evidence="2" id="KW-0560">Oxidoreductase</keyword>
<dbReference type="GO" id="GO:0016491">
    <property type="term" value="F:oxidoreductase activity"/>
    <property type="evidence" value="ECO:0007669"/>
    <property type="project" value="UniProtKB-KW"/>
</dbReference>
<evidence type="ECO:0000259" key="7">
    <source>
        <dbReference type="Pfam" id="PF07732"/>
    </source>
</evidence>
<feature type="signal peptide" evidence="4">
    <location>
        <begin position="1"/>
        <end position="24"/>
    </location>
</feature>
<dbReference type="InterPro" id="IPR011707">
    <property type="entry name" value="Cu-oxidase-like_N"/>
</dbReference>
<keyword evidence="3" id="KW-0186">Copper</keyword>
<dbReference type="InterPro" id="IPR033138">
    <property type="entry name" value="Cu_oxidase_CS"/>
</dbReference>
<organism evidence="8 9">
    <name type="scientific">Cellulomonas denverensis</name>
    <dbReference type="NCBI Taxonomy" id="264297"/>
    <lineage>
        <taxon>Bacteria</taxon>
        <taxon>Bacillati</taxon>
        <taxon>Actinomycetota</taxon>
        <taxon>Actinomycetes</taxon>
        <taxon>Micrococcales</taxon>
        <taxon>Cellulomonadaceae</taxon>
        <taxon>Cellulomonas</taxon>
    </lineage>
</organism>
<dbReference type="PROSITE" id="PS00079">
    <property type="entry name" value="MULTICOPPER_OXIDASE1"/>
    <property type="match status" value="1"/>
</dbReference>
<dbReference type="Pfam" id="PF07732">
    <property type="entry name" value="Cu-oxidase_3"/>
    <property type="match status" value="1"/>
</dbReference>
<dbReference type="InterPro" id="IPR045087">
    <property type="entry name" value="Cu-oxidase_fam"/>
</dbReference>
<dbReference type="InterPro" id="IPR001117">
    <property type="entry name" value="Cu-oxidase_2nd"/>
</dbReference>
<keyword evidence="4" id="KW-0732">Signal</keyword>
<dbReference type="CDD" id="cd04207">
    <property type="entry name" value="CuRO_3_LCC_like"/>
    <property type="match status" value="1"/>
</dbReference>
<gene>
    <name evidence="8" type="ORF">HGA03_17070</name>
</gene>
<dbReference type="PROSITE" id="PS00080">
    <property type="entry name" value="MULTICOPPER_OXIDASE2"/>
    <property type="match status" value="1"/>
</dbReference>
<dbReference type="PANTHER" id="PTHR11709:SF394">
    <property type="entry name" value="FI03373P-RELATED"/>
    <property type="match status" value="1"/>
</dbReference>
<dbReference type="SUPFAM" id="SSF49503">
    <property type="entry name" value="Cupredoxins"/>
    <property type="match status" value="3"/>
</dbReference>
<feature type="chain" id="PRO_5031379721" evidence="4">
    <location>
        <begin position="25"/>
        <end position="464"/>
    </location>
</feature>
<keyword evidence="9" id="KW-1185">Reference proteome</keyword>
<reference evidence="8 9" key="1">
    <citation type="submission" date="2020-04" db="EMBL/GenBank/DDBJ databases">
        <title>MicrobeNet Type strains.</title>
        <authorList>
            <person name="Nicholson A.C."/>
        </authorList>
    </citation>
    <scope>NUCLEOTIDE SEQUENCE [LARGE SCALE GENOMIC DNA]</scope>
    <source>
        <strain evidence="8 9">ATCC BAA-788</strain>
    </source>
</reference>
<evidence type="ECO:0000313" key="9">
    <source>
        <dbReference type="Proteomes" id="UP000581206"/>
    </source>
</evidence>
<dbReference type="Pfam" id="PF07731">
    <property type="entry name" value="Cu-oxidase_2"/>
    <property type="match status" value="1"/>
</dbReference>
<dbReference type="Gene3D" id="2.60.40.420">
    <property type="entry name" value="Cupredoxins - blue copper proteins"/>
    <property type="match status" value="3"/>
</dbReference>
<dbReference type="AlphaFoldDB" id="A0A7X6KY68"/>
<accession>A0A7X6KY68</accession>
<dbReference type="Pfam" id="PF00394">
    <property type="entry name" value="Cu-oxidase"/>
    <property type="match status" value="1"/>
</dbReference>
<evidence type="ECO:0000256" key="2">
    <source>
        <dbReference type="ARBA" id="ARBA00023002"/>
    </source>
</evidence>
<proteinExistence type="predicted"/>